<gene>
    <name evidence="1" type="ORF">RPERSI_LOCUS3662</name>
</gene>
<feature type="non-terminal residue" evidence="1">
    <location>
        <position position="1"/>
    </location>
</feature>
<organism evidence="1 2">
    <name type="scientific">Racocetra persica</name>
    <dbReference type="NCBI Taxonomy" id="160502"/>
    <lineage>
        <taxon>Eukaryota</taxon>
        <taxon>Fungi</taxon>
        <taxon>Fungi incertae sedis</taxon>
        <taxon>Mucoromycota</taxon>
        <taxon>Glomeromycotina</taxon>
        <taxon>Glomeromycetes</taxon>
        <taxon>Diversisporales</taxon>
        <taxon>Gigasporaceae</taxon>
        <taxon>Racocetra</taxon>
    </lineage>
</organism>
<accession>A0ACA9LV96</accession>
<reference evidence="1" key="1">
    <citation type="submission" date="2021-06" db="EMBL/GenBank/DDBJ databases">
        <authorList>
            <person name="Kallberg Y."/>
            <person name="Tangrot J."/>
            <person name="Rosling A."/>
        </authorList>
    </citation>
    <scope>NUCLEOTIDE SEQUENCE</scope>
    <source>
        <strain evidence="1">MA461A</strain>
    </source>
</reference>
<sequence length="928" mass="107616">KELSSLNISKKNLEGSLNLVDFANLDRLDCSCNSLTKIDISNCRNLKIVYCHDNELESLDISTLTKLQEIDCANNELTNLDLRGCQNIVKFSCAGNFLTEIDLSSLDPEKLEVLVLASNNLSERDLTYFSHFTNLTTLQIGNLQKARINYQNIYNRFIGLTYLPANLEIFHCFAEGRPGSKTKNLIKQIHALYRDAPHNFPLVFREVFISTLEDERKKAAFANYLKGKNKAPGQNLAFGEIEEERKKVVKKNAEKFFSTAEESGLKEEYKHFLKEVEEEHKLGAEIIEKLMYLNHKKLTLKQALLIDQLISNEKLRERYKKYGLCAECNQPNTSYDTTSGGDFLKEITYHNLFDNSDVNERVVTCFGISQDPETKDYVMVTHYIIGSNLRNYLTGNYKVSIAVGDYEGLVNAFRNYRVSFTDRKGTEFARQMKEAEKYNKTLPDEIKFSNHPPQEVINKIRAELSAPDFPNKNIGLGENPTAEEKFKYEICQSIARYKRVNKLSSQEVVVRIEVSQDQLNDILYGRISHFSLNELVNYLEKLHVPFQISINNEEKASKNGEKSNHQLSSQLSEKEQEVERVRLETEIKSNLVREQGEKISQQTNQLTNYQNLLRIAEENLKKAQEIIQQKEQQLEQLEEEKESIQQELAKAEDKIKELEQTLLAANSKVAQLETRIGELENNNSNSEELEKLKKELAEEKKKSQQGRSKSQAEIKRLRSELAATKKREEELAGKIKELGKKQAKTQEVVKKMVWIISWFIPPSTKNDKKTEETNWACERMEKDERFKILPAHQFHLVKEAKRKDDPLIFKELLTEINDDSKELIFIPVNQPNYHWSLLVYEVKEKRFWHWDTLGGSNYGYVEPLAKELLEQIRQIRNIKEECLEKFLIKQHDLRQNNGWECGIAVIAIVRRIIELKNQSLVERLKYGS</sequence>
<evidence type="ECO:0000313" key="2">
    <source>
        <dbReference type="Proteomes" id="UP000789920"/>
    </source>
</evidence>
<dbReference type="Proteomes" id="UP000789920">
    <property type="component" value="Unassembled WGS sequence"/>
</dbReference>
<dbReference type="EMBL" id="CAJVQC010004668">
    <property type="protein sequence ID" value="CAG8543637.1"/>
    <property type="molecule type" value="Genomic_DNA"/>
</dbReference>
<keyword evidence="2" id="KW-1185">Reference proteome</keyword>
<proteinExistence type="predicted"/>
<evidence type="ECO:0000313" key="1">
    <source>
        <dbReference type="EMBL" id="CAG8543637.1"/>
    </source>
</evidence>
<name>A0ACA9LV96_9GLOM</name>
<comment type="caution">
    <text evidence="1">The sequence shown here is derived from an EMBL/GenBank/DDBJ whole genome shotgun (WGS) entry which is preliminary data.</text>
</comment>
<protein>
    <submittedName>
        <fullName evidence="1">3476_t:CDS:1</fullName>
    </submittedName>
</protein>